<dbReference type="RefSeq" id="WP_203747036.1">
    <property type="nucleotide sequence ID" value="NZ_BONK01000001.1"/>
</dbReference>
<organism evidence="1 2">
    <name type="scientific">Cellulomonas chitinilytica</name>
    <dbReference type="NCBI Taxonomy" id="398759"/>
    <lineage>
        <taxon>Bacteria</taxon>
        <taxon>Bacillati</taxon>
        <taxon>Actinomycetota</taxon>
        <taxon>Actinomycetes</taxon>
        <taxon>Micrococcales</taxon>
        <taxon>Cellulomonadaceae</taxon>
        <taxon>Cellulomonas</taxon>
    </lineage>
</organism>
<sequence length="568" mass="59973">MALRSGATAALPAAVQGWSAALAALEPAVVHALAPLLQRVDELVARHVDVEGPDGEPEGYGGLSTRGAPERLLASEWALLDVEPDEFLRRAASRELLHVETAFRHDPPGGVTRVVVDTGPAQAGAARLVQLAALVVLHRRAAGRGACLEVGILGHAPDTWLQGDLPELLSGWLTSRQVTDAGPETVADRRDADPDAWFVVRPGLVDRLPVPARPVRQVLTVSEGTWSDAGVVGVDVVLAGERVRLPVPPAPEALRVLRGQGFRREAVPRRRTTRDGGLVLRDAILTGSGHALVGRGQGRHELVTARIVEDQLKAMPRVRRLPGPVVAAGATGRRLVVLHATAGGATVTVLGKQLRTWDGTFLEGSTLRLTEAELAGAAVLAPVHHHQGELWVGWPSAWHLLSLSTGVTVAPQAVAVVPKDGDQVVVAMRNVQDKVGAAGFGAVAAPPDARVVSGGGWLAVETGGGTWRLVHTRHRQLDVGTRPGSDVVGLVELDAGEPHLVTISAGQIVLRLVTRGAERTLTSLSGAHQRVAVHPVRPWLARDLGEGEIELHDLRRGVRIATYPGNLA</sequence>
<dbReference type="EMBL" id="BONK01000001">
    <property type="protein sequence ID" value="GIG19282.1"/>
    <property type="molecule type" value="Genomic_DNA"/>
</dbReference>
<accession>A0A919U078</accession>
<gene>
    <name evidence="1" type="ORF">Cch01nite_00060</name>
</gene>
<protein>
    <submittedName>
        <fullName evidence="1">Uncharacterized protein</fullName>
    </submittedName>
</protein>
<comment type="caution">
    <text evidence="1">The sequence shown here is derived from an EMBL/GenBank/DDBJ whole genome shotgun (WGS) entry which is preliminary data.</text>
</comment>
<reference evidence="1" key="1">
    <citation type="submission" date="2021-01" db="EMBL/GenBank/DDBJ databases">
        <title>Whole genome shotgun sequence of Cellulomonas chitinilytica NBRC 110799.</title>
        <authorList>
            <person name="Komaki H."/>
            <person name="Tamura T."/>
        </authorList>
    </citation>
    <scope>NUCLEOTIDE SEQUENCE</scope>
    <source>
        <strain evidence="1">NBRC 110799</strain>
    </source>
</reference>
<dbReference type="Proteomes" id="UP000632740">
    <property type="component" value="Unassembled WGS sequence"/>
</dbReference>
<proteinExistence type="predicted"/>
<keyword evidence="2" id="KW-1185">Reference proteome</keyword>
<name>A0A919U078_9CELL</name>
<evidence type="ECO:0000313" key="1">
    <source>
        <dbReference type="EMBL" id="GIG19282.1"/>
    </source>
</evidence>
<dbReference type="AlphaFoldDB" id="A0A919U078"/>
<evidence type="ECO:0000313" key="2">
    <source>
        <dbReference type="Proteomes" id="UP000632740"/>
    </source>
</evidence>